<evidence type="ECO:0000313" key="2">
    <source>
        <dbReference type="Proteomes" id="UP001597094"/>
    </source>
</evidence>
<proteinExistence type="predicted"/>
<reference evidence="2" key="1">
    <citation type="journal article" date="2019" name="Int. J. Syst. Evol. Microbiol.">
        <title>The Global Catalogue of Microorganisms (GCM) 10K type strain sequencing project: providing services to taxonomists for standard genome sequencing and annotation.</title>
        <authorList>
            <consortium name="The Broad Institute Genomics Platform"/>
            <consortium name="The Broad Institute Genome Sequencing Center for Infectious Disease"/>
            <person name="Wu L."/>
            <person name="Ma J."/>
        </authorList>
    </citation>
    <scope>NUCLEOTIDE SEQUENCE [LARGE SCALE GENOMIC DNA]</scope>
    <source>
        <strain evidence="2">JCM 31319</strain>
    </source>
</reference>
<evidence type="ECO:0000313" key="1">
    <source>
        <dbReference type="EMBL" id="MFD1187394.1"/>
    </source>
</evidence>
<keyword evidence="2" id="KW-1185">Reference proteome</keyword>
<organism evidence="1 2">
    <name type="scientific">Pontibacter rugosus</name>
    <dbReference type="NCBI Taxonomy" id="1745966"/>
    <lineage>
        <taxon>Bacteria</taxon>
        <taxon>Pseudomonadati</taxon>
        <taxon>Bacteroidota</taxon>
        <taxon>Cytophagia</taxon>
        <taxon>Cytophagales</taxon>
        <taxon>Hymenobacteraceae</taxon>
        <taxon>Pontibacter</taxon>
    </lineage>
</organism>
<name>A0ABW3SRB9_9BACT</name>
<comment type="caution">
    <text evidence="1">The sequence shown here is derived from an EMBL/GenBank/DDBJ whole genome shotgun (WGS) entry which is preliminary data.</text>
</comment>
<dbReference type="RefSeq" id="WP_377528814.1">
    <property type="nucleotide sequence ID" value="NZ_JBHTLD010000138.1"/>
</dbReference>
<gene>
    <name evidence="1" type="ORF">ACFQ2O_14345</name>
</gene>
<dbReference type="Proteomes" id="UP001597094">
    <property type="component" value="Unassembled WGS sequence"/>
</dbReference>
<accession>A0ABW3SRB9</accession>
<dbReference type="EMBL" id="JBHTLD010000138">
    <property type="protein sequence ID" value="MFD1187394.1"/>
    <property type="molecule type" value="Genomic_DNA"/>
</dbReference>
<sequence>MKKLLLVWLILGCTNESVWSQAPTSPYKTDWVKDGAIIAGGVGASIAGSFFN</sequence>
<protein>
    <submittedName>
        <fullName evidence="1">Uncharacterized protein</fullName>
    </submittedName>
</protein>